<dbReference type="GO" id="GO:0016020">
    <property type="term" value="C:membrane"/>
    <property type="evidence" value="ECO:0007669"/>
    <property type="project" value="GOC"/>
</dbReference>
<evidence type="ECO:0000259" key="6">
    <source>
        <dbReference type="Pfam" id="PF00149"/>
    </source>
</evidence>
<dbReference type="CDD" id="cd07398">
    <property type="entry name" value="MPP_YbbF-LpxH"/>
    <property type="match status" value="1"/>
</dbReference>
<dbReference type="STRING" id="1484053.SAMN05444274_105348"/>
<keyword evidence="3" id="KW-0479">Metal-binding</keyword>
<dbReference type="InterPro" id="IPR029052">
    <property type="entry name" value="Metallo-depent_PP-like"/>
</dbReference>
<evidence type="ECO:0000256" key="2">
    <source>
        <dbReference type="ARBA" id="ARBA00022519"/>
    </source>
</evidence>
<proteinExistence type="predicted"/>
<dbReference type="GO" id="GO:0046872">
    <property type="term" value="F:metal ion binding"/>
    <property type="evidence" value="ECO:0007669"/>
    <property type="project" value="UniProtKB-KW"/>
</dbReference>
<gene>
    <name evidence="7" type="ORF">SAMN05444274_105348</name>
</gene>
<evidence type="ECO:0000256" key="1">
    <source>
        <dbReference type="ARBA" id="ARBA00022475"/>
    </source>
</evidence>
<keyword evidence="5" id="KW-0464">Manganese</keyword>
<dbReference type="SUPFAM" id="SSF56300">
    <property type="entry name" value="Metallo-dependent phosphatases"/>
    <property type="match status" value="1"/>
</dbReference>
<dbReference type="OrthoDB" id="9802481at2"/>
<dbReference type="GO" id="GO:0008758">
    <property type="term" value="F:UDP-2,3-diacylglucosamine hydrolase activity"/>
    <property type="evidence" value="ECO:0007669"/>
    <property type="project" value="TreeGrafter"/>
</dbReference>
<accession>A0A1M5BXL0</accession>
<feature type="domain" description="Calcineurin-like phosphoesterase" evidence="6">
    <location>
        <begin position="43"/>
        <end position="240"/>
    </location>
</feature>
<keyword evidence="1" id="KW-1003">Cell membrane</keyword>
<dbReference type="PANTHER" id="PTHR34990:SF2">
    <property type="entry name" value="BLL8164 PROTEIN"/>
    <property type="match status" value="1"/>
</dbReference>
<sequence length="315" mass="36430">MLGSLFLFLFYSKRNKIATVHSFHIQKFVQLNFSIMEGRELDVAVISDLHLATYASKPKKVLKYLKSICPKDLVLNGDIIDSWRFSRNYFPKNHLKVVRQIIKMMEKGVRVHYITGNHDEFLRKFAPSKFGNLEIVNQLVLEMDGLKTLIFHGDIFDSSIHRTKWLAKVGAAAKGFLSLFNKLLNPVFQLFGKDEVILYKNIKHRLIRDEFNLSATEAKILKASAIQGYDTVICGHTHVPKDKEAEIEGKPIRYINCGDWVEHFTAAEYADGRWSLFSQSEEEKDEEQQSDELEIPEGRQLYQKIVREFAFANLI</sequence>
<organism evidence="7 8">
    <name type="scientific">Mariniphaga anaerophila</name>
    <dbReference type="NCBI Taxonomy" id="1484053"/>
    <lineage>
        <taxon>Bacteria</taxon>
        <taxon>Pseudomonadati</taxon>
        <taxon>Bacteroidota</taxon>
        <taxon>Bacteroidia</taxon>
        <taxon>Marinilabiliales</taxon>
        <taxon>Prolixibacteraceae</taxon>
        <taxon>Mariniphaga</taxon>
    </lineage>
</organism>
<dbReference type="Pfam" id="PF00149">
    <property type="entry name" value="Metallophos"/>
    <property type="match status" value="1"/>
</dbReference>
<dbReference type="EMBL" id="FQUM01000005">
    <property type="protein sequence ID" value="SHF47155.1"/>
    <property type="molecule type" value="Genomic_DNA"/>
</dbReference>
<keyword evidence="4" id="KW-0472">Membrane</keyword>
<keyword evidence="2" id="KW-0997">Cell inner membrane</keyword>
<dbReference type="GO" id="GO:0009245">
    <property type="term" value="P:lipid A biosynthetic process"/>
    <property type="evidence" value="ECO:0007669"/>
    <property type="project" value="TreeGrafter"/>
</dbReference>
<evidence type="ECO:0000313" key="7">
    <source>
        <dbReference type="EMBL" id="SHF47155.1"/>
    </source>
</evidence>
<dbReference type="InterPro" id="IPR004843">
    <property type="entry name" value="Calcineurin-like_PHP"/>
</dbReference>
<name>A0A1M5BXL0_9BACT</name>
<dbReference type="AlphaFoldDB" id="A0A1M5BXL0"/>
<evidence type="ECO:0000256" key="3">
    <source>
        <dbReference type="ARBA" id="ARBA00022723"/>
    </source>
</evidence>
<dbReference type="Gene3D" id="3.60.21.10">
    <property type="match status" value="1"/>
</dbReference>
<reference evidence="7 8" key="1">
    <citation type="submission" date="2016-11" db="EMBL/GenBank/DDBJ databases">
        <authorList>
            <person name="Jaros S."/>
            <person name="Januszkiewicz K."/>
            <person name="Wedrychowicz H."/>
        </authorList>
    </citation>
    <scope>NUCLEOTIDE SEQUENCE [LARGE SCALE GENOMIC DNA]</scope>
    <source>
        <strain evidence="7 8">DSM 26910</strain>
    </source>
</reference>
<keyword evidence="8" id="KW-1185">Reference proteome</keyword>
<dbReference type="InterPro" id="IPR043461">
    <property type="entry name" value="LpxH-like"/>
</dbReference>
<evidence type="ECO:0000256" key="5">
    <source>
        <dbReference type="ARBA" id="ARBA00023211"/>
    </source>
</evidence>
<evidence type="ECO:0000256" key="4">
    <source>
        <dbReference type="ARBA" id="ARBA00023136"/>
    </source>
</evidence>
<dbReference type="PANTHER" id="PTHR34990">
    <property type="entry name" value="UDP-2,3-DIACYLGLUCOSAMINE HYDROLASE-RELATED"/>
    <property type="match status" value="1"/>
</dbReference>
<protein>
    <submittedName>
        <fullName evidence="7">UDP-2,3-diacylglucosamine pyrophosphatase LpxH</fullName>
    </submittedName>
</protein>
<dbReference type="Proteomes" id="UP000184164">
    <property type="component" value="Unassembled WGS sequence"/>
</dbReference>
<evidence type="ECO:0000313" key="8">
    <source>
        <dbReference type="Proteomes" id="UP000184164"/>
    </source>
</evidence>